<name>A0A6L2LB92_TANCI</name>
<gene>
    <name evidence="5" type="ORF">Tci_031041</name>
</gene>
<evidence type="ECO:0000256" key="3">
    <source>
        <dbReference type="SAM" id="MobiDB-lite"/>
    </source>
</evidence>
<dbReference type="SMART" id="SM00343">
    <property type="entry name" value="ZnF_C2HC"/>
    <property type="match status" value="1"/>
</dbReference>
<sequence length="772" mass="86270">MASLADKAILSGAENHPPMLENDMYESWRSRMEMYMLNRQHGRIILEFVEHVNTKFLNTLPPEWSKLVTDVKLVRDLHTTTVDQLHAYLGQHEYHANESYHQPQFQQQASTYQSSSYTTSYQTPQFVSQGSSSLNLSISYPMNETLSTVNHNAYMASAPQNDYAPSAYHQPEFSSPETGLMVPVFQKGDDPIDAINHMMSFLTSVVTSMFAATNNQLRTSSNPRQQATINNGRVTIQPILGRQNHMSAGSSRPFASGSGGTPGRQRVIVCYNCKGEGHMAKQCTKPKRKRDVEWFKDRQVDDLDAYDSDCDELNSAKVALMAFLADPGTAESSTNQTVVTTNAAYQVDDLDAYDSDCDELNSAKVALMANLSHYGSDNLAEVNNLNNMPTHLIPQELHVPSTSEQSTILAQSNTENTSDSNIISYSKYMNESQYNTAQNSTIPATQDDLILSELFTSFDQCLIDELTEVQNVFTQMELAVEQHCEEKSKVQTKMENVLQENDRLLTQALSVEIVNLKSAEVSDLKARLQEKVLVITALKEQLDKLKGKANRTAHIDYIRHTQGEAATLRKIIESERLLSPLNTSLDYACKYTRRIQELLVILQQTCPYLTDIETKLETVIPKNPTKQIRHTSQVNKSESITVTTLPSTNLESNKPVISSTRVILVSSASESMSQDNTENNKIRQTQKKAKKNKVKDHLRTVKSSLNKASVVDSKATSSVLNSVSNVNSNLKCASSNGCLFFNNNDKCVGTYKNSVNALKKSKYVKTPIIRKI</sequence>
<feature type="compositionally biased region" description="Polar residues" evidence="3">
    <location>
        <begin position="671"/>
        <end position="683"/>
    </location>
</feature>
<feature type="region of interest" description="Disordered" evidence="3">
    <location>
        <begin position="671"/>
        <end position="691"/>
    </location>
</feature>
<dbReference type="GO" id="GO:0008270">
    <property type="term" value="F:zinc ion binding"/>
    <property type="evidence" value="ECO:0007669"/>
    <property type="project" value="UniProtKB-KW"/>
</dbReference>
<dbReference type="EMBL" id="BKCJ010004107">
    <property type="protein sequence ID" value="GEU59063.1"/>
    <property type="molecule type" value="Genomic_DNA"/>
</dbReference>
<keyword evidence="1" id="KW-0863">Zinc-finger</keyword>
<dbReference type="PROSITE" id="PS50158">
    <property type="entry name" value="ZF_CCHC"/>
    <property type="match status" value="1"/>
</dbReference>
<evidence type="ECO:0000256" key="1">
    <source>
        <dbReference type="PROSITE-ProRule" id="PRU00047"/>
    </source>
</evidence>
<comment type="caution">
    <text evidence="5">The sequence shown here is derived from an EMBL/GenBank/DDBJ whole genome shotgun (WGS) entry which is preliminary data.</text>
</comment>
<keyword evidence="2" id="KW-0175">Coiled coil</keyword>
<keyword evidence="1" id="KW-0862">Zinc</keyword>
<organism evidence="5">
    <name type="scientific">Tanacetum cinerariifolium</name>
    <name type="common">Dalmatian daisy</name>
    <name type="synonym">Chrysanthemum cinerariifolium</name>
    <dbReference type="NCBI Taxonomy" id="118510"/>
    <lineage>
        <taxon>Eukaryota</taxon>
        <taxon>Viridiplantae</taxon>
        <taxon>Streptophyta</taxon>
        <taxon>Embryophyta</taxon>
        <taxon>Tracheophyta</taxon>
        <taxon>Spermatophyta</taxon>
        <taxon>Magnoliopsida</taxon>
        <taxon>eudicotyledons</taxon>
        <taxon>Gunneridae</taxon>
        <taxon>Pentapetalae</taxon>
        <taxon>asterids</taxon>
        <taxon>campanulids</taxon>
        <taxon>Asterales</taxon>
        <taxon>Asteraceae</taxon>
        <taxon>Asteroideae</taxon>
        <taxon>Anthemideae</taxon>
        <taxon>Anthemidinae</taxon>
        <taxon>Tanacetum</taxon>
    </lineage>
</organism>
<evidence type="ECO:0000256" key="2">
    <source>
        <dbReference type="SAM" id="Coils"/>
    </source>
</evidence>
<dbReference type="InterPro" id="IPR036875">
    <property type="entry name" value="Znf_CCHC_sf"/>
</dbReference>
<dbReference type="InterPro" id="IPR001878">
    <property type="entry name" value="Znf_CCHC"/>
</dbReference>
<protein>
    <recommendedName>
        <fullName evidence="4">CCHC-type domain-containing protein</fullName>
    </recommendedName>
</protein>
<proteinExistence type="predicted"/>
<dbReference type="Pfam" id="PF00098">
    <property type="entry name" value="zf-CCHC"/>
    <property type="match status" value="1"/>
</dbReference>
<reference evidence="5" key="1">
    <citation type="journal article" date="2019" name="Sci. Rep.">
        <title>Draft genome of Tanacetum cinerariifolium, the natural source of mosquito coil.</title>
        <authorList>
            <person name="Yamashiro T."/>
            <person name="Shiraishi A."/>
            <person name="Satake H."/>
            <person name="Nakayama K."/>
        </authorList>
    </citation>
    <scope>NUCLEOTIDE SEQUENCE</scope>
</reference>
<dbReference type="SUPFAM" id="SSF57756">
    <property type="entry name" value="Retrovirus zinc finger-like domains"/>
    <property type="match status" value="1"/>
</dbReference>
<dbReference type="GO" id="GO:0003676">
    <property type="term" value="F:nucleic acid binding"/>
    <property type="evidence" value="ECO:0007669"/>
    <property type="project" value="InterPro"/>
</dbReference>
<keyword evidence="1" id="KW-0479">Metal-binding</keyword>
<evidence type="ECO:0000313" key="5">
    <source>
        <dbReference type="EMBL" id="GEU59063.1"/>
    </source>
</evidence>
<evidence type="ECO:0000259" key="4">
    <source>
        <dbReference type="PROSITE" id="PS50158"/>
    </source>
</evidence>
<dbReference type="AlphaFoldDB" id="A0A6L2LB92"/>
<feature type="domain" description="CCHC-type" evidence="4">
    <location>
        <begin position="270"/>
        <end position="285"/>
    </location>
</feature>
<accession>A0A6L2LB92</accession>
<feature type="coiled-coil region" evidence="2">
    <location>
        <begin position="480"/>
        <end position="548"/>
    </location>
</feature>
<dbReference type="Gene3D" id="4.10.60.10">
    <property type="entry name" value="Zinc finger, CCHC-type"/>
    <property type="match status" value="1"/>
</dbReference>